<protein>
    <submittedName>
        <fullName evidence="1">Uncharacterized protein</fullName>
    </submittedName>
</protein>
<sequence>MEIMKDLPEKMEWKPVELNEEQKERLKKGMEMFQQALAEDAKKEKGFILPKDLIFFRDMTIEVTDPKTGKFIPVKHYGLPRGAENWLMGV</sequence>
<organism evidence="1 2">
    <name type="scientific">Candidatus Nealsonbacteria bacterium CG_4_10_14_0_8_um_filter_37_14</name>
    <dbReference type="NCBI Taxonomy" id="1974684"/>
    <lineage>
        <taxon>Bacteria</taxon>
        <taxon>Candidatus Nealsoniibacteriota</taxon>
    </lineage>
</organism>
<evidence type="ECO:0000313" key="2">
    <source>
        <dbReference type="Proteomes" id="UP000230767"/>
    </source>
</evidence>
<comment type="caution">
    <text evidence="1">The sequence shown here is derived from an EMBL/GenBank/DDBJ whole genome shotgun (WGS) entry which is preliminary data.</text>
</comment>
<proteinExistence type="predicted"/>
<dbReference type="AlphaFoldDB" id="A0A2M7R697"/>
<evidence type="ECO:0000313" key="1">
    <source>
        <dbReference type="EMBL" id="PIY89102.1"/>
    </source>
</evidence>
<dbReference type="EMBL" id="PFLW01000049">
    <property type="protein sequence ID" value="PIY89102.1"/>
    <property type="molecule type" value="Genomic_DNA"/>
</dbReference>
<dbReference type="Proteomes" id="UP000230767">
    <property type="component" value="Unassembled WGS sequence"/>
</dbReference>
<name>A0A2M7R697_9BACT</name>
<accession>A0A2M7R697</accession>
<reference evidence="2" key="1">
    <citation type="submission" date="2017-09" db="EMBL/GenBank/DDBJ databases">
        <title>Depth-based differentiation of microbial function through sediment-hosted aquifers and enrichment of novel symbionts in the deep terrestrial subsurface.</title>
        <authorList>
            <person name="Probst A.J."/>
            <person name="Ladd B."/>
            <person name="Jarett J.K."/>
            <person name="Geller-Mcgrath D.E."/>
            <person name="Sieber C.M.K."/>
            <person name="Emerson J.B."/>
            <person name="Anantharaman K."/>
            <person name="Thomas B.C."/>
            <person name="Malmstrom R."/>
            <person name="Stieglmeier M."/>
            <person name="Klingl A."/>
            <person name="Woyke T."/>
            <person name="Ryan C.M."/>
            <person name="Banfield J.F."/>
        </authorList>
    </citation>
    <scope>NUCLEOTIDE SEQUENCE [LARGE SCALE GENOMIC DNA]</scope>
</reference>
<gene>
    <name evidence="1" type="ORF">COY73_01940</name>
</gene>